<evidence type="ECO:0000256" key="5">
    <source>
        <dbReference type="ARBA" id="ARBA00022840"/>
    </source>
</evidence>
<evidence type="ECO:0000256" key="3">
    <source>
        <dbReference type="ARBA" id="ARBA00022723"/>
    </source>
</evidence>
<dbReference type="InterPro" id="IPR036565">
    <property type="entry name" value="Mur-like_cat_sf"/>
</dbReference>
<dbReference type="PIRSF" id="PIRSF001563">
    <property type="entry name" value="Folylpolyglu_synth"/>
    <property type="match status" value="1"/>
</dbReference>
<dbReference type="Proteomes" id="UP001314181">
    <property type="component" value="Unassembled WGS sequence"/>
</dbReference>
<protein>
    <submittedName>
        <fullName evidence="9">Dihydrofolate synthase / folylpolyglutamate synthase</fullName>
        <ecNumber evidence="9">6.3.2.12</ecNumber>
        <ecNumber evidence="9">6.3.2.17</ecNumber>
    </submittedName>
</protein>
<dbReference type="PANTHER" id="PTHR11136">
    <property type="entry name" value="FOLYLPOLYGLUTAMATE SYNTHASE-RELATED"/>
    <property type="match status" value="1"/>
</dbReference>
<dbReference type="EC" id="6.3.2.12" evidence="9"/>
<sequence>MAFLPHWPKNSARYQHEQGLEIVAEVLNKLGNPHLSIPPVLHVAGTNGKGSTSALLFSTLVSAGYKVHLYTSPHIIHVNERIVVANSAISDSLLYNCLEDVRIASNGLRMCLFEALTVAAFVAFSQIRADFSILEVGMGGRLDATNIVDNVLVSIITSLSFDHVDFLGTSMDNIVYEKSGIMRKGVPCVVAKQTADIIKKIEDNAKDKKVALSRGGVEWDYSIKDSYMTFFSNGWEMSCLKPALAGDHQVYNAATVIAAISILNKRNDADIYQEDIEHGFANVNWPARIELINYCWEKNRLLKGSGWSVFVDGAHNPDAARVLSAWMLSGKKEPFYIITGFTQGKNGVDFFRWLRPAVEFACCVCVKSEPSACTAKEVGMFAASAGVKSFIAEDIEDAFRLVSKNSSRVGTVVICGSLYLVKDLHECLDGLIVS</sequence>
<evidence type="ECO:0000313" key="9">
    <source>
        <dbReference type="EMBL" id="CAK8162922.1"/>
    </source>
</evidence>
<evidence type="ECO:0000256" key="4">
    <source>
        <dbReference type="ARBA" id="ARBA00022741"/>
    </source>
</evidence>
<keyword evidence="2 7" id="KW-0436">Ligase</keyword>
<keyword evidence="6" id="KW-0460">Magnesium</keyword>
<dbReference type="SUPFAM" id="SSF53244">
    <property type="entry name" value="MurD-like peptide ligases, peptide-binding domain"/>
    <property type="match status" value="1"/>
</dbReference>
<dbReference type="GO" id="GO:0004326">
    <property type="term" value="F:tetrahydrofolylpolyglutamate synthase activity"/>
    <property type="evidence" value="ECO:0007669"/>
    <property type="project" value="UniProtKB-EC"/>
</dbReference>
<keyword evidence="3" id="KW-0479">Metal-binding</keyword>
<organism evidence="9 10">
    <name type="scientific">Candidatus Xenohaliotis californiensis</name>
    <dbReference type="NCBI Taxonomy" id="84677"/>
    <lineage>
        <taxon>Bacteria</taxon>
        <taxon>Pseudomonadati</taxon>
        <taxon>Pseudomonadota</taxon>
        <taxon>Alphaproteobacteria</taxon>
        <taxon>Rickettsiales</taxon>
        <taxon>Anaplasmataceae</taxon>
        <taxon>Candidatus Xenohaliotis</taxon>
    </lineage>
</organism>
<gene>
    <name evidence="9" type="ORF">CAXC1_260022</name>
</gene>
<accession>A0ABM9N834</accession>
<name>A0ABM9N834_9RICK</name>
<evidence type="ECO:0000259" key="8">
    <source>
        <dbReference type="Pfam" id="PF08245"/>
    </source>
</evidence>
<dbReference type="EMBL" id="CAWVOK010000018">
    <property type="protein sequence ID" value="CAK8162922.1"/>
    <property type="molecule type" value="Genomic_DNA"/>
</dbReference>
<evidence type="ECO:0000256" key="1">
    <source>
        <dbReference type="ARBA" id="ARBA00008276"/>
    </source>
</evidence>
<keyword evidence="5 7" id="KW-0067">ATP-binding</keyword>
<dbReference type="Pfam" id="PF08245">
    <property type="entry name" value="Mur_ligase_M"/>
    <property type="match status" value="1"/>
</dbReference>
<keyword evidence="4 7" id="KW-0547">Nucleotide-binding</keyword>
<dbReference type="Gene3D" id="3.90.190.20">
    <property type="entry name" value="Mur ligase, C-terminal domain"/>
    <property type="match status" value="1"/>
</dbReference>
<evidence type="ECO:0000256" key="7">
    <source>
        <dbReference type="PIRNR" id="PIRNR001563"/>
    </source>
</evidence>
<dbReference type="InterPro" id="IPR013221">
    <property type="entry name" value="Mur_ligase_cen"/>
</dbReference>
<dbReference type="RefSeq" id="WP_338363930.1">
    <property type="nucleotide sequence ID" value="NZ_CAWVOK010000018.1"/>
</dbReference>
<dbReference type="NCBIfam" id="TIGR01499">
    <property type="entry name" value="folC"/>
    <property type="match status" value="1"/>
</dbReference>
<dbReference type="Gene3D" id="3.40.1190.10">
    <property type="entry name" value="Mur-like, catalytic domain"/>
    <property type="match status" value="1"/>
</dbReference>
<feature type="domain" description="Mur ligase central" evidence="8">
    <location>
        <begin position="43"/>
        <end position="259"/>
    </location>
</feature>
<comment type="caution">
    <text evidence="9">The sequence shown here is derived from an EMBL/GenBank/DDBJ whole genome shotgun (WGS) entry which is preliminary data.</text>
</comment>
<reference evidence="9 10" key="1">
    <citation type="submission" date="2024-01" db="EMBL/GenBank/DDBJ databases">
        <authorList>
            <person name="Kunselman E."/>
        </authorList>
    </citation>
    <scope>NUCLEOTIDE SEQUENCE [LARGE SCALE GENOMIC DNA]</scope>
    <source>
        <strain evidence="9">2 abalone samples</strain>
    </source>
</reference>
<comment type="similarity">
    <text evidence="1 7">Belongs to the folylpolyglutamate synthase family.</text>
</comment>
<dbReference type="SUPFAM" id="SSF53623">
    <property type="entry name" value="MurD-like peptide ligases, catalytic domain"/>
    <property type="match status" value="1"/>
</dbReference>
<proteinExistence type="inferred from homology"/>
<keyword evidence="10" id="KW-1185">Reference proteome</keyword>
<dbReference type="PANTHER" id="PTHR11136:SF0">
    <property type="entry name" value="DIHYDROFOLATE SYNTHETASE-RELATED"/>
    <property type="match status" value="1"/>
</dbReference>
<dbReference type="PROSITE" id="PS01012">
    <property type="entry name" value="FOLYLPOLYGLU_SYNT_2"/>
    <property type="match status" value="1"/>
</dbReference>
<dbReference type="InterPro" id="IPR001645">
    <property type="entry name" value="Folylpolyglutamate_synth"/>
</dbReference>
<dbReference type="InterPro" id="IPR036615">
    <property type="entry name" value="Mur_ligase_C_dom_sf"/>
</dbReference>
<dbReference type="EC" id="6.3.2.17" evidence="9"/>
<dbReference type="InterPro" id="IPR018109">
    <property type="entry name" value="Folylpolyglutamate_synth_CS"/>
</dbReference>
<dbReference type="GO" id="GO:0008841">
    <property type="term" value="F:dihydrofolate synthase activity"/>
    <property type="evidence" value="ECO:0007669"/>
    <property type="project" value="UniProtKB-EC"/>
</dbReference>
<evidence type="ECO:0000313" key="10">
    <source>
        <dbReference type="Proteomes" id="UP001314181"/>
    </source>
</evidence>
<evidence type="ECO:0000256" key="6">
    <source>
        <dbReference type="ARBA" id="ARBA00022842"/>
    </source>
</evidence>
<evidence type="ECO:0000256" key="2">
    <source>
        <dbReference type="ARBA" id="ARBA00022598"/>
    </source>
</evidence>